<evidence type="ECO:0000256" key="4">
    <source>
        <dbReference type="ARBA" id="ARBA00023082"/>
    </source>
</evidence>
<dbReference type="InterPro" id="IPR052704">
    <property type="entry name" value="ECF_Sigma-70_Domain"/>
</dbReference>
<dbReference type="NCBIfam" id="TIGR02937">
    <property type="entry name" value="sigma70-ECF"/>
    <property type="match status" value="1"/>
</dbReference>
<dbReference type="Gene3D" id="1.10.1740.10">
    <property type="match status" value="1"/>
</dbReference>
<comment type="similarity">
    <text evidence="1">Belongs to the sigma-70 factor family. ECF subfamily.</text>
</comment>
<name>A0A2A9FGZ9_9PSEU</name>
<reference evidence="8 9" key="1">
    <citation type="submission" date="2017-10" db="EMBL/GenBank/DDBJ databases">
        <title>Sequencing the genomes of 1000 actinobacteria strains.</title>
        <authorList>
            <person name="Klenk H.-P."/>
        </authorList>
    </citation>
    <scope>NUCLEOTIDE SEQUENCE [LARGE SCALE GENOMIC DNA]</scope>
    <source>
        <strain evidence="8 9">DSM 46092</strain>
    </source>
</reference>
<dbReference type="GO" id="GO:0006352">
    <property type="term" value="P:DNA-templated transcription initiation"/>
    <property type="evidence" value="ECO:0007669"/>
    <property type="project" value="InterPro"/>
</dbReference>
<evidence type="ECO:0000256" key="3">
    <source>
        <dbReference type="ARBA" id="ARBA00023015"/>
    </source>
</evidence>
<evidence type="ECO:0000256" key="1">
    <source>
        <dbReference type="ARBA" id="ARBA00010641"/>
    </source>
</evidence>
<dbReference type="AlphaFoldDB" id="A0A2A9FGZ9"/>
<evidence type="ECO:0000259" key="7">
    <source>
        <dbReference type="Pfam" id="PF08281"/>
    </source>
</evidence>
<dbReference type="InterPro" id="IPR013249">
    <property type="entry name" value="RNA_pol_sigma70_r4_t2"/>
</dbReference>
<dbReference type="RefSeq" id="WP_098514150.1">
    <property type="nucleotide sequence ID" value="NZ_JBIAKZ010000003.1"/>
</dbReference>
<evidence type="ECO:0000256" key="2">
    <source>
        <dbReference type="ARBA" id="ARBA00011344"/>
    </source>
</evidence>
<comment type="caution">
    <text evidence="8">The sequence shown here is derived from an EMBL/GenBank/DDBJ whole genome shotgun (WGS) entry which is preliminary data.</text>
</comment>
<dbReference type="InterPro" id="IPR007627">
    <property type="entry name" value="RNA_pol_sigma70_r2"/>
</dbReference>
<dbReference type="InterPro" id="IPR013325">
    <property type="entry name" value="RNA_pol_sigma_r2"/>
</dbReference>
<dbReference type="GO" id="GO:0016987">
    <property type="term" value="F:sigma factor activity"/>
    <property type="evidence" value="ECO:0007669"/>
    <property type="project" value="UniProtKB-KW"/>
</dbReference>
<dbReference type="InterPro" id="IPR014284">
    <property type="entry name" value="RNA_pol_sigma-70_dom"/>
</dbReference>
<keyword evidence="3" id="KW-0805">Transcription regulation</keyword>
<sequence>MPATPALQQFATEFTGHRAHLTGVAYRLTGSRADAEDAVQESWLRLAGLDDERRAAIRDLRGWLTAVVGRICLDRLRSAATRRERYVGNWLPEPVVTPYGTPVSEDPLEAAVRDDGLRMAALVVLDRLTPEQRVAFVLHDAFSVPFAEIADVLGCTAAAARQHGSRGRRALAQADPPPRAELAEQQQVLEKFVTALLAGDLAAVTELLHPDVVLIGDSDGKGRTARQRVAGPDKVARFFLGLLRKYEPGALTRGGPVLVNGDLGMWVPPSPGREGFLPLDEHVQGMSLRDGRIAVIYDVVNPDKLTRITRPS</sequence>
<keyword evidence="9" id="KW-1185">Reference proteome</keyword>
<dbReference type="SUPFAM" id="SSF88946">
    <property type="entry name" value="Sigma2 domain of RNA polymerase sigma factors"/>
    <property type="match status" value="1"/>
</dbReference>
<proteinExistence type="inferred from homology"/>
<feature type="domain" description="RNA polymerase sigma-70 region 2" evidence="6">
    <location>
        <begin position="16"/>
        <end position="80"/>
    </location>
</feature>
<keyword evidence="5" id="KW-0804">Transcription</keyword>
<dbReference type="Gene3D" id="1.10.10.10">
    <property type="entry name" value="Winged helix-like DNA-binding domain superfamily/Winged helix DNA-binding domain"/>
    <property type="match status" value="1"/>
</dbReference>
<evidence type="ECO:0000256" key="5">
    <source>
        <dbReference type="ARBA" id="ARBA00023163"/>
    </source>
</evidence>
<dbReference type="SUPFAM" id="SSF54427">
    <property type="entry name" value="NTF2-like"/>
    <property type="match status" value="1"/>
</dbReference>
<dbReference type="SUPFAM" id="SSF88659">
    <property type="entry name" value="Sigma3 and sigma4 domains of RNA polymerase sigma factors"/>
    <property type="match status" value="1"/>
</dbReference>
<dbReference type="Gene3D" id="3.10.450.50">
    <property type="match status" value="1"/>
</dbReference>
<dbReference type="PANTHER" id="PTHR30173">
    <property type="entry name" value="SIGMA 19 FACTOR"/>
    <property type="match status" value="1"/>
</dbReference>
<dbReference type="GO" id="GO:0003677">
    <property type="term" value="F:DNA binding"/>
    <property type="evidence" value="ECO:0007669"/>
    <property type="project" value="InterPro"/>
</dbReference>
<dbReference type="InterPro" id="IPR013324">
    <property type="entry name" value="RNA_pol_sigma_r3/r4-like"/>
</dbReference>
<feature type="domain" description="RNA polymerase sigma factor 70 region 4 type 2" evidence="7">
    <location>
        <begin position="121"/>
        <end position="171"/>
    </location>
</feature>
<dbReference type="NCBIfam" id="NF007214">
    <property type="entry name" value="PRK09636.1"/>
    <property type="match status" value="1"/>
</dbReference>
<comment type="subunit">
    <text evidence="2">Interacts transiently with the RNA polymerase catalytic core formed by RpoA, RpoB, RpoC and RpoZ (2 alpha, 1 beta, 1 beta' and 1 omega subunit) to form the RNA polymerase holoenzyme that can initiate transcription.</text>
</comment>
<dbReference type="EMBL" id="PDJK01000002">
    <property type="protein sequence ID" value="PFG50418.1"/>
    <property type="molecule type" value="Genomic_DNA"/>
</dbReference>
<dbReference type="InterPro" id="IPR036388">
    <property type="entry name" value="WH-like_DNA-bd_sf"/>
</dbReference>
<evidence type="ECO:0000259" key="6">
    <source>
        <dbReference type="Pfam" id="PF04542"/>
    </source>
</evidence>
<dbReference type="Pfam" id="PF04542">
    <property type="entry name" value="Sigma70_r2"/>
    <property type="match status" value="1"/>
</dbReference>
<dbReference type="PANTHER" id="PTHR30173:SF36">
    <property type="entry name" value="ECF RNA POLYMERASE SIGMA FACTOR SIGJ"/>
    <property type="match status" value="1"/>
</dbReference>
<protein>
    <submittedName>
        <fullName evidence="8">RNA polymerase ECF family sigma subunit</fullName>
    </submittedName>
</protein>
<keyword evidence="4" id="KW-0731">Sigma factor</keyword>
<dbReference type="Pfam" id="PF08281">
    <property type="entry name" value="Sigma70_r4_2"/>
    <property type="match status" value="1"/>
</dbReference>
<organism evidence="8 9">
    <name type="scientific">Amycolatopsis sulphurea</name>
    <dbReference type="NCBI Taxonomy" id="76022"/>
    <lineage>
        <taxon>Bacteria</taxon>
        <taxon>Bacillati</taxon>
        <taxon>Actinomycetota</taxon>
        <taxon>Actinomycetes</taxon>
        <taxon>Pseudonocardiales</taxon>
        <taxon>Pseudonocardiaceae</taxon>
        <taxon>Amycolatopsis</taxon>
    </lineage>
</organism>
<accession>A0A2A9FGZ9</accession>
<evidence type="ECO:0000313" key="9">
    <source>
        <dbReference type="Proteomes" id="UP000243542"/>
    </source>
</evidence>
<evidence type="ECO:0000313" key="8">
    <source>
        <dbReference type="EMBL" id="PFG50418.1"/>
    </source>
</evidence>
<dbReference type="InterPro" id="IPR032710">
    <property type="entry name" value="NTF2-like_dom_sf"/>
</dbReference>
<dbReference type="Proteomes" id="UP000243542">
    <property type="component" value="Unassembled WGS sequence"/>
</dbReference>
<gene>
    <name evidence="8" type="ORF">ATK36_5649</name>
</gene>